<dbReference type="Proteomes" id="UP000630142">
    <property type="component" value="Unassembled WGS sequence"/>
</dbReference>
<evidence type="ECO:0000256" key="3">
    <source>
        <dbReference type="ARBA" id="ARBA00005417"/>
    </source>
</evidence>
<feature type="transmembrane region" description="Helical" evidence="14">
    <location>
        <begin position="697"/>
        <end position="720"/>
    </location>
</feature>
<dbReference type="FunFam" id="3.40.50.300:FF:000127">
    <property type="entry name" value="Ribose import ATP-binding protein RbsA"/>
    <property type="match status" value="1"/>
</dbReference>
<evidence type="ECO:0000256" key="12">
    <source>
        <dbReference type="ARBA" id="ARBA00022989"/>
    </source>
</evidence>
<evidence type="ECO:0000256" key="14">
    <source>
        <dbReference type="SAM" id="Phobius"/>
    </source>
</evidence>
<dbReference type="CDD" id="cd03215">
    <property type="entry name" value="ABC_Carb_Monos_II"/>
    <property type="match status" value="1"/>
</dbReference>
<keyword evidence="12 14" id="KW-1133">Transmembrane helix</keyword>
<evidence type="ECO:0000256" key="8">
    <source>
        <dbReference type="ARBA" id="ARBA00022737"/>
    </source>
</evidence>
<dbReference type="Pfam" id="PF02653">
    <property type="entry name" value="BPD_transp_2"/>
    <property type="match status" value="1"/>
</dbReference>
<reference evidence="16" key="1">
    <citation type="journal article" date="2014" name="Int. J. Syst. Evol. Microbiol.">
        <title>Complete genome sequence of Corynebacterium casei LMG S-19264T (=DSM 44701T), isolated from a smear-ripened cheese.</title>
        <authorList>
            <consortium name="US DOE Joint Genome Institute (JGI-PGF)"/>
            <person name="Walter F."/>
            <person name="Albersmeier A."/>
            <person name="Kalinowski J."/>
            <person name="Ruckert C."/>
        </authorList>
    </citation>
    <scope>NUCLEOTIDE SEQUENCE</scope>
    <source>
        <strain evidence="16">KCTC 42249</strain>
    </source>
</reference>
<dbReference type="GO" id="GO:0016887">
    <property type="term" value="F:ATP hydrolysis activity"/>
    <property type="evidence" value="ECO:0007669"/>
    <property type="project" value="InterPro"/>
</dbReference>
<keyword evidence="10" id="KW-0067">ATP-binding</keyword>
<comment type="subcellular location">
    <subcellularLocation>
        <location evidence="2">Cell membrane</location>
        <topology evidence="2">Multi-pass membrane protein</topology>
    </subcellularLocation>
    <subcellularLocation>
        <location evidence="1">Cell membrane</location>
        <topology evidence="1">Peripheral membrane protein</topology>
    </subcellularLocation>
</comment>
<dbReference type="EMBL" id="BMZQ01000004">
    <property type="protein sequence ID" value="GHD21980.1"/>
    <property type="molecule type" value="Genomic_DNA"/>
</dbReference>
<keyword evidence="7 14" id="KW-0812">Transmembrane</keyword>
<feature type="transmembrane region" description="Helical" evidence="14">
    <location>
        <begin position="588"/>
        <end position="607"/>
    </location>
</feature>
<keyword evidence="11" id="KW-1278">Translocase</keyword>
<sequence length="861" mass="90062">MTSTIDVARAPEAAAAPVLECRGIGKEFPGVVALSDVSLEIRAGEIHAFLGQNGAGKSTLVKVLTGVYRATRGEILVDGKSVQLRDPRDAEANGIAIVHQDQPLVAQLDVTRNVFLGQELTLGGGVLDLATMRKQTTVALQQVGASFDADTLVGELSVAQREQAAIAAAIVRKPRILILDEPTASLSDSEAELLFGIVRALRDNGVTIIYISHYLDEVLDLVDRVTVLRDGKLVATLPVAETSRAGIVQMMVGRDIEQLYPKEQVTIGEPLLQVRGLAQGHMLRGVDLDVRRGEIFGIAGLMGAGRSELALSLIGALPRSTGTVTIAGKPSNPRTPRSAKKQGFALIPEDRRHEGLVTDMTVRENLTLPELTRYSRAGIVRGGQERAAAKSLVERLRIQPPHLNQATRNLSGGNQQKIVIGRWLLGDAEVFLFDEPTTGVDVGSKVEIYRQMVELARRGAAVIFISSDFEEIAGMSDRVAVMHKGRINKLFEPGEATAESLLYWASGSGDEAKPASATSRETVADEATSQMPSADAVASPAQVAKPPSVWARWGTIGGMVVVLALIAVLAPQFLALNNIFDVLKQGSVLAFIALGLTVVLIAGGFDMSAGAVSQFATNLAAGTLIAGAGSAAALGLGALTGLVAGAVNAALVLIFGMPAFVATLGVMFVAMGATLLYNGGQALTLANQPGFFFIGQGYVGPVPFVLLLLLATTAVLHFVLKRTQLGLRMYAVGQNLVAAELRGIGRARYATASFMLGGLVLGLAGVILASYSYGASALATGIDFLISALAAAFLGSTLNKAGELNVVGTLIAALFLASLSNGLILIGISSQALPGIQGLVLILSIALGVIHKRGIGQVLIF</sequence>
<accession>A0A8J3DSR7</accession>
<comment type="similarity">
    <text evidence="3">Belongs to the ABC transporter superfamily.</text>
</comment>
<evidence type="ECO:0000313" key="17">
    <source>
        <dbReference type="Proteomes" id="UP000630142"/>
    </source>
</evidence>
<evidence type="ECO:0000256" key="13">
    <source>
        <dbReference type="ARBA" id="ARBA00023136"/>
    </source>
</evidence>
<evidence type="ECO:0000256" key="9">
    <source>
        <dbReference type="ARBA" id="ARBA00022741"/>
    </source>
</evidence>
<dbReference type="InterPro" id="IPR001851">
    <property type="entry name" value="ABC_transp_permease"/>
</dbReference>
<evidence type="ECO:0000256" key="5">
    <source>
        <dbReference type="ARBA" id="ARBA00022475"/>
    </source>
</evidence>
<dbReference type="GO" id="GO:0005524">
    <property type="term" value="F:ATP binding"/>
    <property type="evidence" value="ECO:0007669"/>
    <property type="project" value="UniProtKB-KW"/>
</dbReference>
<dbReference type="GO" id="GO:0022857">
    <property type="term" value="F:transmembrane transporter activity"/>
    <property type="evidence" value="ECO:0007669"/>
    <property type="project" value="InterPro"/>
</dbReference>
<dbReference type="CDD" id="cd06579">
    <property type="entry name" value="TM_PBP1_transp_AraH_like"/>
    <property type="match status" value="1"/>
</dbReference>
<reference evidence="16" key="2">
    <citation type="submission" date="2020-09" db="EMBL/GenBank/DDBJ databases">
        <authorList>
            <person name="Sun Q."/>
            <person name="Kim S."/>
        </authorList>
    </citation>
    <scope>NUCLEOTIDE SEQUENCE</scope>
    <source>
        <strain evidence="16">KCTC 42249</strain>
    </source>
</reference>
<dbReference type="InterPro" id="IPR027417">
    <property type="entry name" value="P-loop_NTPase"/>
</dbReference>
<evidence type="ECO:0000259" key="15">
    <source>
        <dbReference type="PROSITE" id="PS50893"/>
    </source>
</evidence>
<dbReference type="SMART" id="SM00382">
    <property type="entry name" value="AAA"/>
    <property type="match status" value="2"/>
</dbReference>
<dbReference type="RefSeq" id="WP_189506653.1">
    <property type="nucleotide sequence ID" value="NZ_BMZQ01000004.1"/>
</dbReference>
<keyword evidence="8" id="KW-0677">Repeat</keyword>
<feature type="transmembrane region" description="Helical" evidence="14">
    <location>
        <begin position="619"/>
        <end position="644"/>
    </location>
</feature>
<gene>
    <name evidence="16" type="ORF">GCM10016234_35900</name>
</gene>
<evidence type="ECO:0000313" key="16">
    <source>
        <dbReference type="EMBL" id="GHD21980.1"/>
    </source>
</evidence>
<keyword evidence="9" id="KW-0547">Nucleotide-binding</keyword>
<feature type="transmembrane region" description="Helical" evidence="14">
    <location>
        <begin position="749"/>
        <end position="769"/>
    </location>
</feature>
<evidence type="ECO:0000256" key="6">
    <source>
        <dbReference type="ARBA" id="ARBA00022597"/>
    </source>
</evidence>
<dbReference type="PANTHER" id="PTHR43790:SF3">
    <property type="entry name" value="D-ALLOSE IMPORT ATP-BINDING PROTEIN ALSA-RELATED"/>
    <property type="match status" value="1"/>
</dbReference>
<dbReference type="PROSITE" id="PS50893">
    <property type="entry name" value="ABC_TRANSPORTER_2"/>
    <property type="match status" value="2"/>
</dbReference>
<dbReference type="AlphaFoldDB" id="A0A8J3DSR7"/>
<feature type="transmembrane region" description="Helical" evidence="14">
    <location>
        <begin position="550"/>
        <end position="576"/>
    </location>
</feature>
<dbReference type="PROSITE" id="PS00211">
    <property type="entry name" value="ABC_TRANSPORTER_1"/>
    <property type="match status" value="1"/>
</dbReference>
<comment type="caution">
    <text evidence="16">The sequence shown here is derived from an EMBL/GenBank/DDBJ whole genome shotgun (WGS) entry which is preliminary data.</text>
</comment>
<proteinExistence type="inferred from homology"/>
<keyword evidence="17" id="KW-1185">Reference proteome</keyword>
<dbReference type="Gene3D" id="3.40.50.300">
    <property type="entry name" value="P-loop containing nucleotide triphosphate hydrolases"/>
    <property type="match status" value="2"/>
</dbReference>
<dbReference type="GO" id="GO:0005886">
    <property type="term" value="C:plasma membrane"/>
    <property type="evidence" value="ECO:0007669"/>
    <property type="project" value="UniProtKB-SubCell"/>
</dbReference>
<feature type="transmembrane region" description="Helical" evidence="14">
    <location>
        <begin position="806"/>
        <end position="826"/>
    </location>
</feature>
<dbReference type="InterPro" id="IPR050107">
    <property type="entry name" value="ABC_carbohydrate_import_ATPase"/>
</dbReference>
<name>A0A8J3DSR7_9HYPH</name>
<dbReference type="InterPro" id="IPR003593">
    <property type="entry name" value="AAA+_ATPase"/>
</dbReference>
<dbReference type="SUPFAM" id="SSF52540">
    <property type="entry name" value="P-loop containing nucleoside triphosphate hydrolases"/>
    <property type="match status" value="2"/>
</dbReference>
<feature type="transmembrane region" description="Helical" evidence="14">
    <location>
        <begin position="832"/>
        <end position="850"/>
    </location>
</feature>
<evidence type="ECO:0000256" key="7">
    <source>
        <dbReference type="ARBA" id="ARBA00022692"/>
    </source>
</evidence>
<dbReference type="CDD" id="cd03216">
    <property type="entry name" value="ABC_Carb_Monos_I"/>
    <property type="match status" value="1"/>
</dbReference>
<organism evidence="16 17">
    <name type="scientific">Tianweitania populi</name>
    <dbReference type="NCBI Taxonomy" id="1607949"/>
    <lineage>
        <taxon>Bacteria</taxon>
        <taxon>Pseudomonadati</taxon>
        <taxon>Pseudomonadota</taxon>
        <taxon>Alphaproteobacteria</taxon>
        <taxon>Hyphomicrobiales</taxon>
        <taxon>Phyllobacteriaceae</taxon>
        <taxon>Tianweitania</taxon>
    </lineage>
</organism>
<keyword evidence="5" id="KW-1003">Cell membrane</keyword>
<dbReference type="InterPro" id="IPR017871">
    <property type="entry name" value="ABC_transporter-like_CS"/>
</dbReference>
<evidence type="ECO:0000256" key="2">
    <source>
        <dbReference type="ARBA" id="ARBA00004651"/>
    </source>
</evidence>
<feature type="transmembrane region" description="Helical" evidence="14">
    <location>
        <begin position="775"/>
        <end position="794"/>
    </location>
</feature>
<evidence type="ECO:0000256" key="10">
    <source>
        <dbReference type="ARBA" id="ARBA00022840"/>
    </source>
</evidence>
<feature type="transmembrane region" description="Helical" evidence="14">
    <location>
        <begin position="651"/>
        <end position="677"/>
    </location>
</feature>
<keyword evidence="4" id="KW-0813">Transport</keyword>
<keyword evidence="13 14" id="KW-0472">Membrane</keyword>
<dbReference type="InterPro" id="IPR003439">
    <property type="entry name" value="ABC_transporter-like_ATP-bd"/>
</dbReference>
<protein>
    <recommendedName>
        <fullName evidence="15">ABC transporter domain-containing protein</fullName>
    </recommendedName>
</protein>
<feature type="domain" description="ABC transporter" evidence="15">
    <location>
        <begin position="267"/>
        <end position="509"/>
    </location>
</feature>
<keyword evidence="6" id="KW-0762">Sugar transport</keyword>
<dbReference type="PANTHER" id="PTHR43790">
    <property type="entry name" value="CARBOHYDRATE TRANSPORT ATP-BINDING PROTEIN MG119-RELATED"/>
    <property type="match status" value="1"/>
</dbReference>
<feature type="domain" description="ABC transporter" evidence="15">
    <location>
        <begin position="19"/>
        <end position="255"/>
    </location>
</feature>
<evidence type="ECO:0000256" key="1">
    <source>
        <dbReference type="ARBA" id="ARBA00004202"/>
    </source>
</evidence>
<evidence type="ECO:0000256" key="11">
    <source>
        <dbReference type="ARBA" id="ARBA00022967"/>
    </source>
</evidence>
<dbReference type="Pfam" id="PF00005">
    <property type="entry name" value="ABC_tran"/>
    <property type="match status" value="2"/>
</dbReference>
<evidence type="ECO:0000256" key="4">
    <source>
        <dbReference type="ARBA" id="ARBA00022448"/>
    </source>
</evidence>